<evidence type="ECO:0000256" key="2">
    <source>
        <dbReference type="ARBA" id="ARBA00023125"/>
    </source>
</evidence>
<keyword evidence="1" id="KW-0805">Transcription regulation</keyword>
<keyword evidence="3" id="KW-0804">Transcription</keyword>
<protein>
    <submittedName>
        <fullName evidence="5">Helix-turn-helix domain-containing protein</fullName>
    </submittedName>
</protein>
<evidence type="ECO:0000256" key="3">
    <source>
        <dbReference type="ARBA" id="ARBA00023163"/>
    </source>
</evidence>
<dbReference type="Gene3D" id="1.10.10.60">
    <property type="entry name" value="Homeodomain-like"/>
    <property type="match status" value="1"/>
</dbReference>
<keyword evidence="6" id="KW-1185">Reference proteome</keyword>
<dbReference type="RefSeq" id="WP_226937471.1">
    <property type="nucleotide sequence ID" value="NZ_JACDXX010000026.1"/>
</dbReference>
<dbReference type="InterPro" id="IPR009057">
    <property type="entry name" value="Homeodomain-like_sf"/>
</dbReference>
<gene>
    <name evidence="5" type="ORF">H0485_18805</name>
</gene>
<reference evidence="5 6" key="1">
    <citation type="submission" date="2020-07" db="EMBL/GenBank/DDBJ databases">
        <title>Pseudogemmobacter sp. nov., isolated from poultry manure in Taiwan.</title>
        <authorList>
            <person name="Lin S.-Y."/>
            <person name="Tang Y.-S."/>
            <person name="Young C.-C."/>
        </authorList>
    </citation>
    <scope>NUCLEOTIDE SEQUENCE [LARGE SCALE GENOMIC DNA]</scope>
    <source>
        <strain evidence="5 6">CC-YST710</strain>
    </source>
</reference>
<evidence type="ECO:0000256" key="1">
    <source>
        <dbReference type="ARBA" id="ARBA00023015"/>
    </source>
</evidence>
<dbReference type="InterPro" id="IPR020449">
    <property type="entry name" value="Tscrpt_reg_AraC-type_HTH"/>
</dbReference>
<dbReference type="Pfam" id="PF12833">
    <property type="entry name" value="HTH_18"/>
    <property type="match status" value="1"/>
</dbReference>
<dbReference type="Proteomes" id="UP001198571">
    <property type="component" value="Unassembled WGS sequence"/>
</dbReference>
<keyword evidence="2" id="KW-0238">DNA-binding</keyword>
<sequence>MAVSADPTDDLSLLMRAEPLSAGLRSRQLRPNRGLYEGYVHLVVLSSGRLQLEAGEAMHEIEAPAGLILPPARQNLLMLEAGAEGWIFGLPPQFLGEVMGSRPELELMIPLGRQLILARRPGEEGPMDGEALSRAILQEYSSGIVGSRIAAFAWMRLLILAIWRASHQEAVLSGFGSEAHLLEGFRREVEQHFRSHMSIAAYAGRLGLSTSRLRRICLRNLGRTPLQLVHMRLLREAGAWLEHTRRGISEVALMLGFADSTEFSHFFRRNTGLSPSRYREARQAGAAVPDEERLSFADWP</sequence>
<dbReference type="EMBL" id="JACDXX010000026">
    <property type="protein sequence ID" value="MCB5412040.1"/>
    <property type="molecule type" value="Genomic_DNA"/>
</dbReference>
<organism evidence="5 6">
    <name type="scientific">Pseudogemmobacter faecipullorum</name>
    <dbReference type="NCBI Taxonomy" id="2755041"/>
    <lineage>
        <taxon>Bacteria</taxon>
        <taxon>Pseudomonadati</taxon>
        <taxon>Pseudomonadota</taxon>
        <taxon>Alphaproteobacteria</taxon>
        <taxon>Rhodobacterales</taxon>
        <taxon>Paracoccaceae</taxon>
        <taxon>Pseudogemmobacter</taxon>
    </lineage>
</organism>
<dbReference type="InterPro" id="IPR018060">
    <property type="entry name" value="HTH_AraC"/>
</dbReference>
<proteinExistence type="predicted"/>
<dbReference type="PANTHER" id="PTHR43280">
    <property type="entry name" value="ARAC-FAMILY TRANSCRIPTIONAL REGULATOR"/>
    <property type="match status" value="1"/>
</dbReference>
<evidence type="ECO:0000313" key="6">
    <source>
        <dbReference type="Proteomes" id="UP001198571"/>
    </source>
</evidence>
<evidence type="ECO:0000313" key="5">
    <source>
        <dbReference type="EMBL" id="MCB5412040.1"/>
    </source>
</evidence>
<dbReference type="SUPFAM" id="SSF46689">
    <property type="entry name" value="Homeodomain-like"/>
    <property type="match status" value="1"/>
</dbReference>
<dbReference type="PANTHER" id="PTHR43280:SF32">
    <property type="entry name" value="TRANSCRIPTIONAL REGULATORY PROTEIN"/>
    <property type="match status" value="1"/>
</dbReference>
<name>A0ABS8CT94_9RHOB</name>
<dbReference type="PRINTS" id="PR00032">
    <property type="entry name" value="HTHARAC"/>
</dbReference>
<dbReference type="PROSITE" id="PS01124">
    <property type="entry name" value="HTH_ARAC_FAMILY_2"/>
    <property type="match status" value="1"/>
</dbReference>
<feature type="domain" description="HTH araC/xylS-type" evidence="4">
    <location>
        <begin position="183"/>
        <end position="281"/>
    </location>
</feature>
<evidence type="ECO:0000259" key="4">
    <source>
        <dbReference type="PROSITE" id="PS01124"/>
    </source>
</evidence>
<dbReference type="SMART" id="SM00342">
    <property type="entry name" value="HTH_ARAC"/>
    <property type="match status" value="1"/>
</dbReference>
<accession>A0ABS8CT94</accession>
<comment type="caution">
    <text evidence="5">The sequence shown here is derived from an EMBL/GenBank/DDBJ whole genome shotgun (WGS) entry which is preliminary data.</text>
</comment>